<dbReference type="GO" id="GO:0003824">
    <property type="term" value="F:catalytic activity"/>
    <property type="evidence" value="ECO:0007669"/>
    <property type="project" value="InterPro"/>
</dbReference>
<dbReference type="Proteomes" id="UP001155380">
    <property type="component" value="Unassembled WGS sequence"/>
</dbReference>
<evidence type="ECO:0000313" key="3">
    <source>
        <dbReference type="EMBL" id="MCO5955485.1"/>
    </source>
</evidence>
<evidence type="ECO:0000259" key="2">
    <source>
        <dbReference type="PROSITE" id="PS51084"/>
    </source>
</evidence>
<protein>
    <submittedName>
        <fullName evidence="3">HIT family protein</fullName>
    </submittedName>
</protein>
<comment type="caution">
    <text evidence="3">The sequence shown here is derived from an EMBL/GenBank/DDBJ whole genome shotgun (WGS) entry which is preliminary data.</text>
</comment>
<dbReference type="InterPro" id="IPR011146">
    <property type="entry name" value="HIT-like"/>
</dbReference>
<dbReference type="SUPFAM" id="SSF54197">
    <property type="entry name" value="HIT-like"/>
    <property type="match status" value="1"/>
</dbReference>
<reference evidence="3" key="1">
    <citation type="submission" date="2022-06" db="EMBL/GenBank/DDBJ databases">
        <authorList>
            <person name="Sun Q."/>
        </authorList>
    </citation>
    <scope>NUCLEOTIDE SEQUENCE</scope>
    <source>
        <strain evidence="3">S101</strain>
    </source>
</reference>
<dbReference type="InterPro" id="IPR036265">
    <property type="entry name" value="HIT-like_sf"/>
</dbReference>
<proteinExistence type="predicted"/>
<dbReference type="PANTHER" id="PTHR42997:SF1">
    <property type="entry name" value="AP-4-A PHOSPHORYLASE"/>
    <property type="match status" value="1"/>
</dbReference>
<dbReference type="InterPro" id="IPR052908">
    <property type="entry name" value="AP-4-A_phosphorylase"/>
</dbReference>
<dbReference type="PANTHER" id="PTHR42997">
    <property type="entry name" value="HIT FAMILY HYDROLASE"/>
    <property type="match status" value="1"/>
</dbReference>
<evidence type="ECO:0000256" key="1">
    <source>
        <dbReference type="PROSITE-ProRule" id="PRU00464"/>
    </source>
</evidence>
<accession>A0AAJ1BUP5</accession>
<dbReference type="PROSITE" id="PS51084">
    <property type="entry name" value="HIT_2"/>
    <property type="match status" value="1"/>
</dbReference>
<name>A0AAJ1BUP5_9HYPH</name>
<feature type="short sequence motif" description="Histidine triad motif" evidence="1">
    <location>
        <begin position="84"/>
        <end position="88"/>
    </location>
</feature>
<dbReference type="EMBL" id="JAMXLX010000001">
    <property type="protein sequence ID" value="MCO5955485.1"/>
    <property type="molecule type" value="Genomic_DNA"/>
</dbReference>
<organism evidence="3 4">
    <name type="scientific">Ciceribacter sichuanensis</name>
    <dbReference type="NCBI Taxonomy" id="2949647"/>
    <lineage>
        <taxon>Bacteria</taxon>
        <taxon>Pseudomonadati</taxon>
        <taxon>Pseudomonadota</taxon>
        <taxon>Alphaproteobacteria</taxon>
        <taxon>Hyphomicrobiales</taxon>
        <taxon>Rhizobiaceae</taxon>
        <taxon>Ciceribacter</taxon>
    </lineage>
</organism>
<feature type="domain" description="HIT" evidence="2">
    <location>
        <begin position="1"/>
        <end position="99"/>
    </location>
</feature>
<dbReference type="AlphaFoldDB" id="A0AAJ1BUP5"/>
<evidence type="ECO:0000313" key="4">
    <source>
        <dbReference type="Proteomes" id="UP001155380"/>
    </source>
</evidence>
<dbReference type="Pfam" id="PF01230">
    <property type="entry name" value="HIT"/>
    <property type="match status" value="1"/>
</dbReference>
<gene>
    <name evidence="3" type="ORF">NBH21_01765</name>
</gene>
<sequence length="110" mass="12191">MLIDKPIGRLTNFYLLGSIEPDRPAQSLVVPFRHMATLFELNSAEWAELGNALQVAKSFLDPFRPSGWTIGWNVGAIAGQEVFHAHLHVVARFAEEPTAGRGIHALFRTP</sequence>
<dbReference type="Gene3D" id="3.30.428.10">
    <property type="entry name" value="HIT-like"/>
    <property type="match status" value="1"/>
</dbReference>